<dbReference type="RefSeq" id="WP_343896269.1">
    <property type="nucleotide sequence ID" value="NZ_BAAAFZ010000047.1"/>
</dbReference>
<evidence type="ECO:0000313" key="2">
    <source>
        <dbReference type="Proteomes" id="UP001501588"/>
    </source>
</evidence>
<dbReference type="EMBL" id="BAAAFZ010000047">
    <property type="protein sequence ID" value="GAA0590303.1"/>
    <property type="molecule type" value="Genomic_DNA"/>
</dbReference>
<accession>A0ABP3QGH3</accession>
<comment type="caution">
    <text evidence="1">The sequence shown here is derived from an EMBL/GenBank/DDBJ whole genome shotgun (WGS) entry which is preliminary data.</text>
</comment>
<name>A0ABP3QGH3_9PROT</name>
<organism evidence="1 2">
    <name type="scientific">Craurococcus roseus</name>
    <dbReference type="NCBI Taxonomy" id="77585"/>
    <lineage>
        <taxon>Bacteria</taxon>
        <taxon>Pseudomonadati</taxon>
        <taxon>Pseudomonadota</taxon>
        <taxon>Alphaproteobacteria</taxon>
        <taxon>Acetobacterales</taxon>
        <taxon>Acetobacteraceae</taxon>
        <taxon>Craurococcus</taxon>
    </lineage>
</organism>
<dbReference type="Proteomes" id="UP001501588">
    <property type="component" value="Unassembled WGS sequence"/>
</dbReference>
<sequence length="69" mass="7717">MAHPVFLRTSLASGYAADSHAAYAPDWKPLEPAKRLLRRLNRWAAPGYRPELHYMRGGRTPGAKSLSAR</sequence>
<evidence type="ECO:0000313" key="1">
    <source>
        <dbReference type="EMBL" id="GAA0590303.1"/>
    </source>
</evidence>
<proteinExistence type="predicted"/>
<reference evidence="2" key="1">
    <citation type="journal article" date="2019" name="Int. J. Syst. Evol. Microbiol.">
        <title>The Global Catalogue of Microorganisms (GCM) 10K type strain sequencing project: providing services to taxonomists for standard genome sequencing and annotation.</title>
        <authorList>
            <consortium name="The Broad Institute Genomics Platform"/>
            <consortium name="The Broad Institute Genome Sequencing Center for Infectious Disease"/>
            <person name="Wu L."/>
            <person name="Ma J."/>
        </authorList>
    </citation>
    <scope>NUCLEOTIDE SEQUENCE [LARGE SCALE GENOMIC DNA]</scope>
    <source>
        <strain evidence="2">JCM 9933</strain>
    </source>
</reference>
<protein>
    <submittedName>
        <fullName evidence="1">Uncharacterized protein</fullName>
    </submittedName>
</protein>
<gene>
    <name evidence="1" type="ORF">GCM10009416_31060</name>
</gene>
<keyword evidence="2" id="KW-1185">Reference proteome</keyword>